<dbReference type="GO" id="GO:0006777">
    <property type="term" value="P:Mo-molybdopterin cofactor biosynthetic process"/>
    <property type="evidence" value="ECO:0007669"/>
    <property type="project" value="InterPro"/>
</dbReference>
<dbReference type="OMA" id="KEMMNIC"/>
<proteinExistence type="predicted"/>
<evidence type="ECO:0000313" key="2">
    <source>
        <dbReference type="Ensembl" id="ENSCSEP00000017624.1"/>
    </source>
</evidence>
<organism evidence="2 3">
    <name type="scientific">Cynoglossus semilaevis</name>
    <name type="common">Tongue sole</name>
    <dbReference type="NCBI Taxonomy" id="244447"/>
    <lineage>
        <taxon>Eukaryota</taxon>
        <taxon>Metazoa</taxon>
        <taxon>Chordata</taxon>
        <taxon>Craniata</taxon>
        <taxon>Vertebrata</taxon>
        <taxon>Euteleostomi</taxon>
        <taxon>Actinopterygii</taxon>
        <taxon>Neopterygii</taxon>
        <taxon>Teleostei</taxon>
        <taxon>Neoteleostei</taxon>
        <taxon>Acanthomorphata</taxon>
        <taxon>Carangaria</taxon>
        <taxon>Pleuronectiformes</taxon>
        <taxon>Pleuronectoidei</taxon>
        <taxon>Cynoglossidae</taxon>
        <taxon>Cynoglossinae</taxon>
        <taxon>Cynoglossus</taxon>
    </lineage>
</organism>
<dbReference type="GeneTree" id="ENSGT00510000047669"/>
<keyword evidence="1" id="KW-0732">Signal</keyword>
<dbReference type="Proteomes" id="UP000265120">
    <property type="component" value="Chromosome W"/>
</dbReference>
<dbReference type="Pfam" id="PF02391">
    <property type="entry name" value="MoaE"/>
    <property type="match status" value="1"/>
</dbReference>
<sequence length="127" mass="14636">KCSSTSVFVLFFPSLFLLTYEAYELMAQSKFVKVCADIRQCWPTVVHICVHHRLGWVKVREASVVMAISSPHRHDGHQAIQHCISQLKAKIPIWKKVYDTQEVSWKLSECSWSLHSKVHNENGNLSE</sequence>
<feature type="signal peptide" evidence="1">
    <location>
        <begin position="1"/>
        <end position="22"/>
    </location>
</feature>
<protein>
    <submittedName>
        <fullName evidence="2">Uncharacterized protein</fullName>
    </submittedName>
</protein>
<dbReference type="PANTHER" id="PTHR23404">
    <property type="entry name" value="MOLYBDOPTERIN SYNTHASE RELATED"/>
    <property type="match status" value="1"/>
</dbReference>
<reference evidence="2" key="3">
    <citation type="submission" date="2025-09" db="UniProtKB">
        <authorList>
            <consortium name="Ensembl"/>
        </authorList>
    </citation>
    <scope>IDENTIFICATION</scope>
</reference>
<dbReference type="AlphaFoldDB" id="A0A3P8VTJ0"/>
<evidence type="ECO:0000256" key="1">
    <source>
        <dbReference type="SAM" id="SignalP"/>
    </source>
</evidence>
<dbReference type="CDD" id="cd00756">
    <property type="entry name" value="MoaE"/>
    <property type="match status" value="1"/>
</dbReference>
<dbReference type="SUPFAM" id="SSF54690">
    <property type="entry name" value="Molybdopterin synthase subunit MoaE"/>
    <property type="match status" value="1"/>
</dbReference>
<dbReference type="Ensembl" id="ENSCSET00000017843.1">
    <property type="protein sequence ID" value="ENSCSEP00000017624.1"/>
    <property type="gene ID" value="ENSCSEG00000011308.1"/>
</dbReference>
<feature type="chain" id="PRO_5018292636" evidence="1">
    <location>
        <begin position="23"/>
        <end position="127"/>
    </location>
</feature>
<dbReference type="InterPro" id="IPR003448">
    <property type="entry name" value="Mopterin_biosynth_MoaE"/>
</dbReference>
<accession>A0A3P8VTJ0</accession>
<reference evidence="2" key="2">
    <citation type="submission" date="2025-08" db="UniProtKB">
        <authorList>
            <consortium name="Ensembl"/>
        </authorList>
    </citation>
    <scope>IDENTIFICATION</scope>
</reference>
<dbReference type="Gene3D" id="3.90.1170.40">
    <property type="entry name" value="Molybdopterin biosynthesis MoaE subunit"/>
    <property type="match status" value="1"/>
</dbReference>
<dbReference type="InterPro" id="IPR036563">
    <property type="entry name" value="MoaE_sf"/>
</dbReference>
<reference evidence="2 3" key="1">
    <citation type="journal article" date="2014" name="Nat. Genet.">
        <title>Whole-genome sequence of a flatfish provides insights into ZW sex chromosome evolution and adaptation to a benthic lifestyle.</title>
        <authorList>
            <person name="Chen S."/>
            <person name="Zhang G."/>
            <person name="Shao C."/>
            <person name="Huang Q."/>
            <person name="Liu G."/>
            <person name="Zhang P."/>
            <person name="Song W."/>
            <person name="An N."/>
            <person name="Chalopin D."/>
            <person name="Volff J.N."/>
            <person name="Hong Y."/>
            <person name="Li Q."/>
            <person name="Sha Z."/>
            <person name="Zhou H."/>
            <person name="Xie M."/>
            <person name="Yu Q."/>
            <person name="Liu Y."/>
            <person name="Xiang H."/>
            <person name="Wang N."/>
            <person name="Wu K."/>
            <person name="Yang C."/>
            <person name="Zhou Q."/>
            <person name="Liao X."/>
            <person name="Yang L."/>
            <person name="Hu Q."/>
            <person name="Zhang J."/>
            <person name="Meng L."/>
            <person name="Jin L."/>
            <person name="Tian Y."/>
            <person name="Lian J."/>
            <person name="Yang J."/>
            <person name="Miao G."/>
            <person name="Liu S."/>
            <person name="Liang Z."/>
            <person name="Yan F."/>
            <person name="Li Y."/>
            <person name="Sun B."/>
            <person name="Zhang H."/>
            <person name="Zhang J."/>
            <person name="Zhu Y."/>
            <person name="Du M."/>
            <person name="Zhao Y."/>
            <person name="Schartl M."/>
            <person name="Tang Q."/>
            <person name="Wang J."/>
        </authorList>
    </citation>
    <scope>NUCLEOTIDE SEQUENCE</scope>
</reference>
<name>A0A3P8VTJ0_CYNSE</name>
<evidence type="ECO:0000313" key="3">
    <source>
        <dbReference type="Proteomes" id="UP000265120"/>
    </source>
</evidence>
<keyword evidence="3" id="KW-1185">Reference proteome</keyword>